<name>A0AAE1UJM2_9EUCA</name>
<keyword evidence="9" id="KW-1185">Reference proteome</keyword>
<evidence type="ECO:0000256" key="4">
    <source>
        <dbReference type="ARBA" id="ARBA00022690"/>
    </source>
</evidence>
<comment type="subcellular location">
    <subcellularLocation>
        <location evidence="1">Secreted</location>
    </subcellularLocation>
</comment>
<dbReference type="Pfam" id="PF00014">
    <property type="entry name" value="Kunitz_BPTI"/>
    <property type="match status" value="1"/>
</dbReference>
<dbReference type="CDD" id="cd00109">
    <property type="entry name" value="Kunitz-type"/>
    <property type="match status" value="1"/>
</dbReference>
<dbReference type="SMART" id="SM00131">
    <property type="entry name" value="KU"/>
    <property type="match status" value="1"/>
</dbReference>
<proteinExistence type="predicted"/>
<dbReference type="InterPro" id="IPR050098">
    <property type="entry name" value="TFPI/VKTCI-like"/>
</dbReference>
<dbReference type="EMBL" id="JAWZYT010000242">
    <property type="protein sequence ID" value="KAK4326147.1"/>
    <property type="molecule type" value="Genomic_DNA"/>
</dbReference>
<organism evidence="8 9">
    <name type="scientific">Petrolisthes manimaculis</name>
    <dbReference type="NCBI Taxonomy" id="1843537"/>
    <lineage>
        <taxon>Eukaryota</taxon>
        <taxon>Metazoa</taxon>
        <taxon>Ecdysozoa</taxon>
        <taxon>Arthropoda</taxon>
        <taxon>Crustacea</taxon>
        <taxon>Multicrustacea</taxon>
        <taxon>Malacostraca</taxon>
        <taxon>Eumalacostraca</taxon>
        <taxon>Eucarida</taxon>
        <taxon>Decapoda</taxon>
        <taxon>Pleocyemata</taxon>
        <taxon>Anomura</taxon>
        <taxon>Galatheoidea</taxon>
        <taxon>Porcellanidae</taxon>
        <taxon>Petrolisthes</taxon>
    </lineage>
</organism>
<dbReference type="PROSITE" id="PS00280">
    <property type="entry name" value="BPTI_KUNITZ_1"/>
    <property type="match status" value="1"/>
</dbReference>
<reference evidence="8" key="1">
    <citation type="submission" date="2023-11" db="EMBL/GenBank/DDBJ databases">
        <title>Genome assemblies of two species of porcelain crab, Petrolisthes cinctipes and Petrolisthes manimaculis (Anomura: Porcellanidae).</title>
        <authorList>
            <person name="Angst P."/>
        </authorList>
    </citation>
    <scope>NUCLEOTIDE SEQUENCE</scope>
    <source>
        <strain evidence="8">PB745_02</strain>
        <tissue evidence="8">Gill</tissue>
    </source>
</reference>
<dbReference type="GO" id="GO:0004867">
    <property type="term" value="F:serine-type endopeptidase inhibitor activity"/>
    <property type="evidence" value="ECO:0007669"/>
    <property type="project" value="UniProtKB-KW"/>
</dbReference>
<dbReference type="PANTHER" id="PTHR10083:SF217">
    <property type="entry name" value="BOOPHILIN-H2"/>
    <property type="match status" value="1"/>
</dbReference>
<keyword evidence="6" id="KW-1015">Disulfide bond</keyword>
<dbReference type="InterPro" id="IPR020901">
    <property type="entry name" value="Prtase_inh_Kunz-CS"/>
</dbReference>
<evidence type="ECO:0000256" key="2">
    <source>
        <dbReference type="ARBA" id="ARBA00022525"/>
    </source>
</evidence>
<evidence type="ECO:0000256" key="3">
    <source>
        <dbReference type="ARBA" id="ARBA00022656"/>
    </source>
</evidence>
<dbReference type="Proteomes" id="UP001292094">
    <property type="component" value="Unassembled WGS sequence"/>
</dbReference>
<evidence type="ECO:0000256" key="1">
    <source>
        <dbReference type="ARBA" id="ARBA00004613"/>
    </source>
</evidence>
<dbReference type="GO" id="GO:0005615">
    <property type="term" value="C:extracellular space"/>
    <property type="evidence" value="ECO:0007669"/>
    <property type="project" value="TreeGrafter"/>
</dbReference>
<dbReference type="PROSITE" id="PS50279">
    <property type="entry name" value="BPTI_KUNITZ_2"/>
    <property type="match status" value="1"/>
</dbReference>
<dbReference type="AlphaFoldDB" id="A0AAE1UJM2"/>
<comment type="caution">
    <text evidence="8">The sequence shown here is derived from an EMBL/GenBank/DDBJ whole genome shotgun (WGS) entry which is preliminary data.</text>
</comment>
<evidence type="ECO:0000256" key="5">
    <source>
        <dbReference type="ARBA" id="ARBA00022900"/>
    </source>
</evidence>
<evidence type="ECO:0000313" key="9">
    <source>
        <dbReference type="Proteomes" id="UP001292094"/>
    </source>
</evidence>
<evidence type="ECO:0000256" key="6">
    <source>
        <dbReference type="ARBA" id="ARBA00023157"/>
    </source>
</evidence>
<sequence>MTLDPGSCSDHEKRYFYNWLQGHCEMFYYTGCGGNYNNFITYQECIETCTDYSACKKRRGSTIVQAITPLFLDL</sequence>
<keyword evidence="3" id="KW-0800">Toxin</keyword>
<keyword evidence="4" id="KW-0646">Protease inhibitor</keyword>
<dbReference type="InterPro" id="IPR002223">
    <property type="entry name" value="Kunitz_BPTI"/>
</dbReference>
<accession>A0AAE1UJM2</accession>
<dbReference type="PANTHER" id="PTHR10083">
    <property type="entry name" value="KUNITZ-TYPE PROTEASE INHIBITOR-RELATED"/>
    <property type="match status" value="1"/>
</dbReference>
<protein>
    <recommendedName>
        <fullName evidence="7">BPTI/Kunitz inhibitor domain-containing protein</fullName>
    </recommendedName>
</protein>
<dbReference type="SUPFAM" id="SSF57362">
    <property type="entry name" value="BPTI-like"/>
    <property type="match status" value="1"/>
</dbReference>
<dbReference type="Gene3D" id="4.10.410.10">
    <property type="entry name" value="Pancreatic trypsin inhibitor Kunitz domain"/>
    <property type="match status" value="1"/>
</dbReference>
<evidence type="ECO:0000259" key="7">
    <source>
        <dbReference type="PROSITE" id="PS50279"/>
    </source>
</evidence>
<feature type="domain" description="BPTI/Kunitz inhibitor" evidence="7">
    <location>
        <begin position="1"/>
        <end position="49"/>
    </location>
</feature>
<keyword evidence="5" id="KW-0722">Serine protease inhibitor</keyword>
<keyword evidence="2" id="KW-0964">Secreted</keyword>
<evidence type="ECO:0000313" key="8">
    <source>
        <dbReference type="EMBL" id="KAK4326147.1"/>
    </source>
</evidence>
<dbReference type="PRINTS" id="PR00759">
    <property type="entry name" value="BASICPTASE"/>
</dbReference>
<gene>
    <name evidence="8" type="ORF">Pmani_003311</name>
</gene>
<dbReference type="InterPro" id="IPR036880">
    <property type="entry name" value="Kunitz_BPTI_sf"/>
</dbReference>